<evidence type="ECO:0000259" key="4">
    <source>
        <dbReference type="PROSITE" id="PS50893"/>
    </source>
</evidence>
<dbReference type="SMART" id="SM00382">
    <property type="entry name" value="AAA"/>
    <property type="match status" value="1"/>
</dbReference>
<keyword evidence="1" id="KW-0813">Transport</keyword>
<dbReference type="RefSeq" id="WP_116553568.1">
    <property type="nucleotide sequence ID" value="NZ_QCZG01000005.1"/>
</dbReference>
<name>A0A2U1K5J7_9BACI</name>
<proteinExistence type="predicted"/>
<dbReference type="Pfam" id="PF00005">
    <property type="entry name" value="ABC_tran"/>
    <property type="match status" value="1"/>
</dbReference>
<evidence type="ECO:0000313" key="6">
    <source>
        <dbReference type="Proteomes" id="UP000245998"/>
    </source>
</evidence>
<dbReference type="Pfam" id="PF12399">
    <property type="entry name" value="BCA_ABC_TP_C"/>
    <property type="match status" value="1"/>
</dbReference>
<feature type="domain" description="ABC transporter" evidence="4">
    <location>
        <begin position="2"/>
        <end position="250"/>
    </location>
</feature>
<sequence length="258" mass="28644">MLTFKNVTVQFAGLTAINKLSFDVPAGKIFSIIGPNGAGKTTVFNCISRFYTPVSGEIEFNGKNLLQFKPHHVIKEGIARSFQNVELFANMTVLDNLLTGLHPTLNKNIFSIALNFPAIKKSEREAVARANEVMELLDIKELADEKVNNLPFGYQKMVDIGRAMMSDTKLILLDEPVAGMNPVETEKISDLILRLRDEMGFTVLVIEHDMSLVMKVSDYVTVMNFGQKIAEGVPQEIQRNPVVIEAYLGEVDDVAPVN</sequence>
<dbReference type="CDD" id="cd03219">
    <property type="entry name" value="ABC_Mj1267_LivG_branched"/>
    <property type="match status" value="1"/>
</dbReference>
<reference evidence="5 6" key="1">
    <citation type="submission" date="2018-04" db="EMBL/GenBank/DDBJ databases">
        <title>Camelliibacillus theae gen. nov., sp. nov., isolated from Pu'er tea.</title>
        <authorList>
            <person name="Niu L."/>
        </authorList>
    </citation>
    <scope>NUCLEOTIDE SEQUENCE [LARGE SCALE GENOMIC DNA]</scope>
    <source>
        <strain evidence="5 6">T8</strain>
    </source>
</reference>
<protein>
    <submittedName>
        <fullName evidence="5">ABC transporter ATP-binding protein</fullName>
    </submittedName>
</protein>
<dbReference type="AlphaFoldDB" id="A0A2U1K5J7"/>
<keyword evidence="2" id="KW-0547">Nucleotide-binding</keyword>
<dbReference type="FunFam" id="3.40.50.300:FF:000421">
    <property type="entry name" value="Branched-chain amino acid ABC transporter ATP-binding protein"/>
    <property type="match status" value="1"/>
</dbReference>
<dbReference type="InterPro" id="IPR051120">
    <property type="entry name" value="ABC_AA/LPS_Transport"/>
</dbReference>
<dbReference type="SUPFAM" id="SSF52540">
    <property type="entry name" value="P-loop containing nucleoside triphosphate hydrolases"/>
    <property type="match status" value="1"/>
</dbReference>
<dbReference type="OrthoDB" id="9805514at2"/>
<comment type="caution">
    <text evidence="5">The sequence shown here is derived from an EMBL/GenBank/DDBJ whole genome shotgun (WGS) entry which is preliminary data.</text>
</comment>
<evidence type="ECO:0000256" key="3">
    <source>
        <dbReference type="ARBA" id="ARBA00022840"/>
    </source>
</evidence>
<gene>
    <name evidence="5" type="ORF">DCC39_03830</name>
</gene>
<dbReference type="PROSITE" id="PS50893">
    <property type="entry name" value="ABC_TRANSPORTER_2"/>
    <property type="match status" value="1"/>
</dbReference>
<dbReference type="InterPro" id="IPR027417">
    <property type="entry name" value="P-loop_NTPase"/>
</dbReference>
<evidence type="ECO:0000313" key="5">
    <source>
        <dbReference type="EMBL" id="PWA12787.1"/>
    </source>
</evidence>
<keyword evidence="6" id="KW-1185">Reference proteome</keyword>
<organism evidence="5 6">
    <name type="scientific">Pueribacillus theae</name>
    <dbReference type="NCBI Taxonomy" id="2171751"/>
    <lineage>
        <taxon>Bacteria</taxon>
        <taxon>Bacillati</taxon>
        <taxon>Bacillota</taxon>
        <taxon>Bacilli</taxon>
        <taxon>Bacillales</taxon>
        <taxon>Bacillaceae</taxon>
        <taxon>Pueribacillus</taxon>
    </lineage>
</organism>
<dbReference type="InterPro" id="IPR003593">
    <property type="entry name" value="AAA+_ATPase"/>
</dbReference>
<dbReference type="EMBL" id="QCZG01000005">
    <property type="protein sequence ID" value="PWA12787.1"/>
    <property type="molecule type" value="Genomic_DNA"/>
</dbReference>
<evidence type="ECO:0000256" key="2">
    <source>
        <dbReference type="ARBA" id="ARBA00022741"/>
    </source>
</evidence>
<dbReference type="InterPro" id="IPR003439">
    <property type="entry name" value="ABC_transporter-like_ATP-bd"/>
</dbReference>
<dbReference type="PANTHER" id="PTHR45772:SF9">
    <property type="entry name" value="CONSERVED COMPONENT OF ABC TRANSPORTER FOR NATURAL AMINO ACIDS"/>
    <property type="match status" value="1"/>
</dbReference>
<keyword evidence="3 5" id="KW-0067">ATP-binding</keyword>
<dbReference type="PANTHER" id="PTHR45772">
    <property type="entry name" value="CONSERVED COMPONENT OF ABC TRANSPORTER FOR NATURAL AMINO ACIDS-RELATED"/>
    <property type="match status" value="1"/>
</dbReference>
<dbReference type="Proteomes" id="UP000245998">
    <property type="component" value="Unassembled WGS sequence"/>
</dbReference>
<dbReference type="InterPro" id="IPR032823">
    <property type="entry name" value="BCA_ABC_TP_C"/>
</dbReference>
<dbReference type="Gene3D" id="3.40.50.300">
    <property type="entry name" value="P-loop containing nucleotide triphosphate hydrolases"/>
    <property type="match status" value="1"/>
</dbReference>
<evidence type="ECO:0000256" key="1">
    <source>
        <dbReference type="ARBA" id="ARBA00022448"/>
    </source>
</evidence>
<dbReference type="GO" id="GO:0005886">
    <property type="term" value="C:plasma membrane"/>
    <property type="evidence" value="ECO:0007669"/>
    <property type="project" value="TreeGrafter"/>
</dbReference>
<accession>A0A2U1K5J7</accession>
<dbReference type="GO" id="GO:0016887">
    <property type="term" value="F:ATP hydrolysis activity"/>
    <property type="evidence" value="ECO:0007669"/>
    <property type="project" value="InterPro"/>
</dbReference>
<dbReference type="GO" id="GO:0005524">
    <property type="term" value="F:ATP binding"/>
    <property type="evidence" value="ECO:0007669"/>
    <property type="project" value="UniProtKB-KW"/>
</dbReference>